<dbReference type="Pfam" id="PF06980">
    <property type="entry name" value="DUF1302"/>
    <property type="match status" value="1"/>
</dbReference>
<evidence type="ECO:0008006" key="3">
    <source>
        <dbReference type="Google" id="ProtNLM"/>
    </source>
</evidence>
<proteinExistence type="predicted"/>
<accession>A0A3M8SVN9</accession>
<dbReference type="EMBL" id="RIBS01000002">
    <property type="protein sequence ID" value="RNF85408.1"/>
    <property type="molecule type" value="Genomic_DNA"/>
</dbReference>
<dbReference type="SUPFAM" id="SSF56935">
    <property type="entry name" value="Porins"/>
    <property type="match status" value="1"/>
</dbReference>
<dbReference type="AlphaFoldDB" id="A0A3M8SVN9"/>
<organism evidence="1 2">
    <name type="scientific">Montanilutibacter psychrotolerans</name>
    <dbReference type="NCBI Taxonomy" id="1327343"/>
    <lineage>
        <taxon>Bacteria</taxon>
        <taxon>Pseudomonadati</taxon>
        <taxon>Pseudomonadota</taxon>
        <taxon>Gammaproteobacteria</taxon>
        <taxon>Lysobacterales</taxon>
        <taxon>Lysobacteraceae</taxon>
        <taxon>Montanilutibacter</taxon>
    </lineage>
</organism>
<sequence>MVAGASSVALPVHAFNGSVSGVVSQGRGGDAYERGVTVKIAHQASLGGGVQLRAEGRYRYNAAACDDRWSDATCDAYRSDADWRELYLSRDIGSWQVSAGLQQVVWGRADNLRVFDLVNPLDLRDFVLPDLGEYRIATPMVRALGTAGDWTVEALWQPYFTPHDYAATGSAYDLGIDARFAATGLVTRDARRPRRDGTAGEAGVQLSTTRGALDISLLGYTGYNDDPVYALELDDPVQPAVRGQFRRHATVGAGLAYAFDGGWVARGEATWSPDAPVSDLGGTSPRRAATTNLLVGLDYQWRDWVLSAQASDRHIASWDAAMATTERAAVLSLSATGSSHAGRMSHRLAYTVMPQAGDGAWLQWRSAYQFNDHWQVEANLDLLDGADTGFFGQFRERDRLRLELRRQF</sequence>
<protein>
    <recommendedName>
        <fullName evidence="3">MtrB/PioB family decaheme-associated outer membrane protein</fullName>
    </recommendedName>
</protein>
<keyword evidence="2" id="KW-1185">Reference proteome</keyword>
<reference evidence="1 2" key="1">
    <citation type="submission" date="2018-11" db="EMBL/GenBank/DDBJ databases">
        <title>Lysobacter cryohumiis sp. nov., isolated from soil in the Tianshan Mountains, Xinjiang, China.</title>
        <authorList>
            <person name="Luo Y."/>
            <person name="Sheng H."/>
        </authorList>
    </citation>
    <scope>NUCLEOTIDE SEQUENCE [LARGE SCALE GENOMIC DNA]</scope>
    <source>
        <strain evidence="1 2">ZS60</strain>
    </source>
</reference>
<gene>
    <name evidence="1" type="ORF">EER27_06530</name>
</gene>
<evidence type="ECO:0000313" key="1">
    <source>
        <dbReference type="EMBL" id="RNF85408.1"/>
    </source>
</evidence>
<name>A0A3M8SVN9_9GAMM</name>
<evidence type="ECO:0000313" key="2">
    <source>
        <dbReference type="Proteomes" id="UP000267049"/>
    </source>
</evidence>
<dbReference type="Proteomes" id="UP000267049">
    <property type="component" value="Unassembled WGS sequence"/>
</dbReference>
<comment type="caution">
    <text evidence="1">The sequence shown here is derived from an EMBL/GenBank/DDBJ whole genome shotgun (WGS) entry which is preliminary data.</text>
</comment>
<dbReference type="InterPro" id="IPR010727">
    <property type="entry name" value="DUF1302"/>
</dbReference>